<dbReference type="GO" id="GO:0000324">
    <property type="term" value="C:fungal-type vacuole"/>
    <property type="evidence" value="ECO:0007669"/>
    <property type="project" value="TreeGrafter"/>
</dbReference>
<reference evidence="11 12" key="1">
    <citation type="journal article" date="2012" name="Eukaryot. Cell">
        <title>Draft genome sequence of Wickerhamomyces ciferrii NRRL Y-1031 F-60-10.</title>
        <authorList>
            <person name="Schneider J."/>
            <person name="Andrea H."/>
            <person name="Blom J."/>
            <person name="Jaenicke S."/>
            <person name="Ruckert C."/>
            <person name="Schorsch C."/>
            <person name="Szczepanowski R."/>
            <person name="Farwick M."/>
            <person name="Goesmann A."/>
            <person name="Puhler A."/>
            <person name="Schaffer S."/>
            <person name="Tauch A."/>
            <person name="Kohler T."/>
            <person name="Brinkrolf K."/>
        </authorList>
    </citation>
    <scope>NUCLEOTIDE SEQUENCE [LARGE SCALE GENOMIC DNA]</scope>
    <source>
        <strain evidence="12">ATCC 14091 / BCRC 22168 / CBS 111 / JCM 3599 / NBRC 0793 / NRRL Y-1031 F-60-10</strain>
    </source>
</reference>
<evidence type="ECO:0000256" key="1">
    <source>
        <dbReference type="ARBA" id="ARBA00001863"/>
    </source>
</evidence>
<dbReference type="Proteomes" id="UP000009328">
    <property type="component" value="Unassembled WGS sequence"/>
</dbReference>
<keyword evidence="4 11" id="KW-0378">Hydrolase</keyword>
<dbReference type="STRING" id="1206466.K0KMK3"/>
<accession>K0KMK3</accession>
<dbReference type="GO" id="GO:0004339">
    <property type="term" value="F:glucan 1,4-alpha-glucosidase activity"/>
    <property type="evidence" value="ECO:0007669"/>
    <property type="project" value="UniProtKB-EC"/>
</dbReference>
<keyword evidence="5" id="KW-0119">Carbohydrate metabolism</keyword>
<evidence type="ECO:0000259" key="10">
    <source>
        <dbReference type="Pfam" id="PF00723"/>
    </source>
</evidence>
<evidence type="ECO:0000313" key="12">
    <source>
        <dbReference type="Proteomes" id="UP000009328"/>
    </source>
</evidence>
<dbReference type="Pfam" id="PF00723">
    <property type="entry name" value="Glyco_hydro_15"/>
    <property type="match status" value="1"/>
</dbReference>
<evidence type="ECO:0000256" key="3">
    <source>
        <dbReference type="ARBA" id="ARBA00012593"/>
    </source>
</evidence>
<comment type="catalytic activity">
    <reaction evidence="1">
        <text>Hydrolysis of terminal (1-&gt;4)-linked alpha-D-glucose residues successively from non-reducing ends of the chains with release of beta-D-glucose.</text>
        <dbReference type="EC" id="3.2.1.3"/>
    </reaction>
</comment>
<dbReference type="InParanoid" id="K0KMK3"/>
<keyword evidence="12" id="KW-1185">Reference proteome</keyword>
<dbReference type="PRINTS" id="PR00736">
    <property type="entry name" value="GLHYDRLASE15"/>
</dbReference>
<comment type="caution">
    <text evidence="11">The sequence shown here is derived from an EMBL/GenBank/DDBJ whole genome shotgun (WGS) entry which is preliminary data.</text>
</comment>
<evidence type="ECO:0000256" key="5">
    <source>
        <dbReference type="ARBA" id="ARBA00023277"/>
    </source>
</evidence>
<dbReference type="InterPro" id="IPR012341">
    <property type="entry name" value="6hp_glycosidase-like_sf"/>
</dbReference>
<dbReference type="SUPFAM" id="SSF48208">
    <property type="entry name" value="Six-hairpin glycosidases"/>
    <property type="match status" value="1"/>
</dbReference>
<dbReference type="InterPro" id="IPR000165">
    <property type="entry name" value="Glucoamylase"/>
</dbReference>
<dbReference type="GO" id="GO:0000272">
    <property type="term" value="P:polysaccharide catabolic process"/>
    <property type="evidence" value="ECO:0007669"/>
    <property type="project" value="UniProtKB-KW"/>
</dbReference>
<dbReference type="Gene3D" id="1.50.10.10">
    <property type="match status" value="1"/>
</dbReference>
<dbReference type="InterPro" id="IPR011613">
    <property type="entry name" value="GH15-like"/>
</dbReference>
<evidence type="ECO:0000313" key="11">
    <source>
        <dbReference type="EMBL" id="CCH46510.1"/>
    </source>
</evidence>
<evidence type="ECO:0000256" key="6">
    <source>
        <dbReference type="ARBA" id="ARBA00023295"/>
    </source>
</evidence>
<keyword evidence="7" id="KW-0624">Polysaccharide degradation</keyword>
<evidence type="ECO:0000256" key="2">
    <source>
        <dbReference type="ARBA" id="ARBA00006188"/>
    </source>
</evidence>
<organism evidence="11 12">
    <name type="scientific">Wickerhamomyces ciferrii (strain ATCC 14091 / BCRC 22168 / CBS 111 / JCM 3599 / NBRC 0793 / NRRL Y-1031 F-60-10)</name>
    <name type="common">Yeast</name>
    <name type="synonym">Pichia ciferrii</name>
    <dbReference type="NCBI Taxonomy" id="1206466"/>
    <lineage>
        <taxon>Eukaryota</taxon>
        <taxon>Fungi</taxon>
        <taxon>Dikarya</taxon>
        <taxon>Ascomycota</taxon>
        <taxon>Saccharomycotina</taxon>
        <taxon>Saccharomycetes</taxon>
        <taxon>Phaffomycetales</taxon>
        <taxon>Wickerhamomycetaceae</taxon>
        <taxon>Wickerhamomyces</taxon>
    </lineage>
</organism>
<evidence type="ECO:0000256" key="9">
    <source>
        <dbReference type="ARBA" id="ARBA00033473"/>
    </source>
</evidence>
<proteinExistence type="inferred from homology"/>
<feature type="domain" description="GH15-like" evidence="10">
    <location>
        <begin position="171"/>
        <end position="598"/>
    </location>
</feature>
<evidence type="ECO:0000256" key="8">
    <source>
        <dbReference type="ARBA" id="ARBA00033442"/>
    </source>
</evidence>
<dbReference type="PANTHER" id="PTHR31616">
    <property type="entry name" value="TREHALASE"/>
    <property type="match status" value="1"/>
</dbReference>
<evidence type="ECO:0000256" key="4">
    <source>
        <dbReference type="ARBA" id="ARBA00022801"/>
    </source>
</evidence>
<protein>
    <recommendedName>
        <fullName evidence="3">glucan 1,4-alpha-glucosidase</fullName>
        <ecNumber evidence="3">3.2.1.3</ecNumber>
    </recommendedName>
    <alternativeName>
        <fullName evidence="9">1,4-alpha-D-glucan glucohydrolase</fullName>
    </alternativeName>
    <alternativeName>
        <fullName evidence="8">Glucan 1,4-alpha-glucosidase</fullName>
    </alternativeName>
</protein>
<sequence length="623" mass="69786">MIFSRLYQALGVASSALAIQIASQPAELSDSTRVQLASYNLTEGILSADFFVYDDENDKSVFLYYSNAKGESSPLLTLSADQVEDLPNNWTLFTASNYIFPQSGIDTLLNVTLEVRDGPVYTQELNIKVEGDGKELPEQVHPEPSIHPSGYSDDIDEWLNVNSKDSQIYKAKQRVFANIGPEGAVPGLVIASPSHGEDTENPDYFYHWIRDAGLTYDSLYKLYKALPNRDSQAARGIEDYFIQFIAATIDEQKDKTAISGLAEPKWYAKNNTGYQLGWGRPQNDGPAVRAYALIEFVKEYINKGGDRNYIIDLAWEEPIKVDLDYLQKNWTEKDFDAWEETRSHHFFNSVVQKKAFVLGAEFASEYLRDVSSYRSYSESAEAVNATLANYLSPERNIILNTYGPALHAKISYKDLSTILGITNGYLGDGIFAATNDWSLRTVYEHATTFLDVFPVSNTTTDEEGRPLAPPTGRYPEDVYNGTGTQEGNPWFLSSNTIAEYFFLIVKDFQDAGVIQVSELSLPFWKYYTGVSEVGTISKDSEQFDQVIQSLIGWGDAYIRTVKYYAGEDGHLSEQYDKNNGVIRGARDLTWSYASLFIAAITRAIARGDDTYATSLAFLDGDIH</sequence>
<evidence type="ECO:0000256" key="7">
    <source>
        <dbReference type="ARBA" id="ARBA00023326"/>
    </source>
</evidence>
<gene>
    <name evidence="11" type="primary">GAA2</name>
    <name evidence="11" type="ORF">BN7_6103</name>
</gene>
<dbReference type="EC" id="3.2.1.3" evidence="3"/>
<dbReference type="InterPro" id="IPR008928">
    <property type="entry name" value="6-hairpin_glycosidase_sf"/>
</dbReference>
<dbReference type="EMBL" id="CAIF01000250">
    <property type="protein sequence ID" value="CCH46510.1"/>
    <property type="molecule type" value="Genomic_DNA"/>
</dbReference>
<dbReference type="eggNOG" id="ENOG502QPM2">
    <property type="taxonomic scope" value="Eukaryota"/>
</dbReference>
<dbReference type="PANTHER" id="PTHR31616:SF9">
    <property type="entry name" value="GLUCOAMYLASE, INTRACELLULAR SPORULATION-SPECIFIC"/>
    <property type="match status" value="1"/>
</dbReference>
<name>K0KMK3_WICCF</name>
<keyword evidence="6 11" id="KW-0326">Glycosidase</keyword>
<dbReference type="HOGENOM" id="CLU_012173_2_0_1"/>
<comment type="similarity">
    <text evidence="2">Belongs to the glycosyl hydrolase 15 family.</text>
</comment>
<dbReference type="AlphaFoldDB" id="K0KMK3"/>